<reference evidence="3" key="1">
    <citation type="submission" date="2021-02" db="EMBL/GenBank/DDBJ databases">
        <authorList>
            <person name="Nowell W R."/>
        </authorList>
    </citation>
    <scope>NUCLEOTIDE SEQUENCE</scope>
</reference>
<dbReference type="Proteomes" id="UP000677228">
    <property type="component" value="Unassembled WGS sequence"/>
</dbReference>
<evidence type="ECO:0000313" key="3">
    <source>
        <dbReference type="EMBL" id="CAF3819681.1"/>
    </source>
</evidence>
<name>A0A8S2JS36_9BILA</name>
<sequence length="125" mass="15188">RRGEELVFQYLKWKYPDDNIKWLNDEQEYFLPYDIEIIRKNEKTKELIEVKATRVSDQHTFQVSIREIKWLRAHPNTYCIYRVYYAENDPFLSTITVLSRVKWHLQQKQLSLCMKIAEQTTISGD</sequence>
<dbReference type="InterPro" id="IPR024975">
    <property type="entry name" value="NOV_C"/>
</dbReference>
<organism evidence="3 4">
    <name type="scientific">Didymodactylos carnosus</name>
    <dbReference type="NCBI Taxonomy" id="1234261"/>
    <lineage>
        <taxon>Eukaryota</taxon>
        <taxon>Metazoa</taxon>
        <taxon>Spiralia</taxon>
        <taxon>Gnathifera</taxon>
        <taxon>Rotifera</taxon>
        <taxon>Eurotatoria</taxon>
        <taxon>Bdelloidea</taxon>
        <taxon>Philodinida</taxon>
        <taxon>Philodinidae</taxon>
        <taxon>Didymodactylos</taxon>
    </lineage>
</organism>
<proteinExistence type="predicted"/>
<dbReference type="PANTHER" id="PTHR32387:SF0">
    <property type="entry name" value="PROTEIN NO VEIN"/>
    <property type="match status" value="1"/>
</dbReference>
<feature type="non-terminal residue" evidence="3">
    <location>
        <position position="1"/>
    </location>
</feature>
<dbReference type="EMBL" id="CAJNOK010008064">
    <property type="protein sequence ID" value="CAF1053062.1"/>
    <property type="molecule type" value="Genomic_DNA"/>
</dbReference>
<dbReference type="Proteomes" id="UP000682733">
    <property type="component" value="Unassembled WGS sequence"/>
</dbReference>
<dbReference type="EMBL" id="CAJOBA010008078">
    <property type="protein sequence ID" value="CAF3819681.1"/>
    <property type="molecule type" value="Genomic_DNA"/>
</dbReference>
<evidence type="ECO:0000259" key="1">
    <source>
        <dbReference type="Pfam" id="PF13020"/>
    </source>
</evidence>
<dbReference type="Pfam" id="PF13020">
    <property type="entry name" value="NOV_C"/>
    <property type="match status" value="1"/>
</dbReference>
<dbReference type="InterPro" id="IPR052957">
    <property type="entry name" value="Auxin_embryo_med"/>
</dbReference>
<evidence type="ECO:0000313" key="4">
    <source>
        <dbReference type="Proteomes" id="UP000682733"/>
    </source>
</evidence>
<comment type="caution">
    <text evidence="3">The sequence shown here is derived from an EMBL/GenBank/DDBJ whole genome shotgun (WGS) entry which is preliminary data.</text>
</comment>
<gene>
    <name evidence="2" type="ORF">OVA965_LOCUS17039</name>
    <name evidence="3" type="ORF">TMI583_LOCUS17050</name>
</gene>
<dbReference type="AlphaFoldDB" id="A0A8S2JS36"/>
<dbReference type="PANTHER" id="PTHR32387">
    <property type="entry name" value="WU:FJ29H11"/>
    <property type="match status" value="1"/>
</dbReference>
<protein>
    <recommendedName>
        <fullName evidence="1">Protein NO VEIN C-terminal domain-containing protein</fullName>
    </recommendedName>
</protein>
<accession>A0A8S2JS36</accession>
<evidence type="ECO:0000313" key="2">
    <source>
        <dbReference type="EMBL" id="CAF1053062.1"/>
    </source>
</evidence>
<feature type="domain" description="Protein NO VEIN C-terminal" evidence="1">
    <location>
        <begin position="3"/>
        <end position="91"/>
    </location>
</feature>